<feature type="domain" description="Tyrosine-protein phosphatase" evidence="5">
    <location>
        <begin position="201"/>
        <end position="429"/>
    </location>
</feature>
<dbReference type="GeneID" id="108675398"/>
<dbReference type="InterPro" id="IPR001763">
    <property type="entry name" value="Rhodanese-like_dom"/>
</dbReference>
<dbReference type="InterPro" id="IPR020422">
    <property type="entry name" value="TYR_PHOSPHATASE_DUAL_dom"/>
</dbReference>
<dbReference type="GO" id="GO:0033550">
    <property type="term" value="F:MAP kinase tyrosine phosphatase activity"/>
    <property type="evidence" value="ECO:0007669"/>
    <property type="project" value="TreeGrafter"/>
</dbReference>
<keyword evidence="3" id="KW-0378">Hydrolase</keyword>
<dbReference type="GO" id="GO:0005829">
    <property type="term" value="C:cytosol"/>
    <property type="evidence" value="ECO:0007669"/>
    <property type="project" value="TreeGrafter"/>
</dbReference>
<name>A0A8B7NYW6_HYAAZ</name>
<dbReference type="Proteomes" id="UP000694843">
    <property type="component" value="Unplaced"/>
</dbReference>
<dbReference type="InterPro" id="IPR029021">
    <property type="entry name" value="Prot-tyrosine_phosphatase-like"/>
</dbReference>
<evidence type="ECO:0000256" key="2">
    <source>
        <dbReference type="ARBA" id="ARBA00013064"/>
    </source>
</evidence>
<evidence type="ECO:0000256" key="1">
    <source>
        <dbReference type="ARBA" id="ARBA00008601"/>
    </source>
</evidence>
<organism evidence="8 9">
    <name type="scientific">Hyalella azteca</name>
    <name type="common">Amphipod</name>
    <dbReference type="NCBI Taxonomy" id="294128"/>
    <lineage>
        <taxon>Eukaryota</taxon>
        <taxon>Metazoa</taxon>
        <taxon>Ecdysozoa</taxon>
        <taxon>Arthropoda</taxon>
        <taxon>Crustacea</taxon>
        <taxon>Multicrustacea</taxon>
        <taxon>Malacostraca</taxon>
        <taxon>Eumalacostraca</taxon>
        <taxon>Peracarida</taxon>
        <taxon>Amphipoda</taxon>
        <taxon>Senticaudata</taxon>
        <taxon>Talitrida</taxon>
        <taxon>Talitroidea</taxon>
        <taxon>Hyalellidae</taxon>
        <taxon>Hyalella</taxon>
    </lineage>
</organism>
<evidence type="ECO:0000313" key="8">
    <source>
        <dbReference type="Proteomes" id="UP000694843"/>
    </source>
</evidence>
<dbReference type="KEGG" id="hazt:108675398"/>
<evidence type="ECO:0000259" key="7">
    <source>
        <dbReference type="PROSITE" id="PS50206"/>
    </source>
</evidence>
<keyword evidence="4" id="KW-0904">Protein phosphatase</keyword>
<sequence length="461" mass="50680">MMPSLGNDTRIVDATYVCEVLRGLRPNENCPVVLDCRDEASYSHNHVRGALHVALPSLLVRRLAAGKASIGQVARHLGAEVQSGVLFYDHEGEQTAVVVALANKMLQEGCSVQYLAGGFSQFQQLYPEWCEGSTDSACSLLPAPAGIASSDKLCGEAPIVGLKSLRISPGESLLPLDALDGGKGLCDSSLGRETPLDDLCFPVEILPHLFLGNAKNSGDMDALNRHKIQYIVNVTPDLPNVFLSLQYIVNVTPDLPNVFLSLQYIVNVTPDLPNVFLSLQYIVNVTPDLPNVFLSLQYIVNVTPDLPNVFLSLQYIVNVTPDLPNVFEGCGHYKYMQIPISDHWSQNLASFFPKAIQFIDEARESGVGVLVHCLAGISRSVTITVAYLMFKKKLSLEAAYDYVRVKKANIDPNFNFMGQLKDFQVQLNLSPQKCSCIADCRCRHLHFLSSPDSGIEFDRYS</sequence>
<dbReference type="OMA" id="YIVNVTP"/>
<evidence type="ECO:0000256" key="4">
    <source>
        <dbReference type="ARBA" id="ARBA00022912"/>
    </source>
</evidence>
<dbReference type="GO" id="GO:0008330">
    <property type="term" value="F:protein tyrosine/threonine phosphatase activity"/>
    <property type="evidence" value="ECO:0007669"/>
    <property type="project" value="TreeGrafter"/>
</dbReference>
<dbReference type="OrthoDB" id="6356200at2759"/>
<dbReference type="InterPro" id="IPR000387">
    <property type="entry name" value="Tyr_Pase_dom"/>
</dbReference>
<evidence type="ECO:0000313" key="9">
    <source>
        <dbReference type="RefSeq" id="XP_018018895.1"/>
    </source>
</evidence>
<dbReference type="Gene3D" id="3.40.250.10">
    <property type="entry name" value="Rhodanese-like domain"/>
    <property type="match status" value="1"/>
</dbReference>
<dbReference type="SUPFAM" id="SSF52821">
    <property type="entry name" value="Rhodanese/Cell cycle control phosphatase"/>
    <property type="match status" value="1"/>
</dbReference>
<dbReference type="InterPro" id="IPR000340">
    <property type="entry name" value="Dual-sp_phosphatase_cat-dom"/>
</dbReference>
<dbReference type="RefSeq" id="XP_018018895.1">
    <property type="nucleotide sequence ID" value="XM_018163406.2"/>
</dbReference>
<accession>A0A8B7NYW6</accession>
<dbReference type="Gene3D" id="3.90.190.10">
    <property type="entry name" value="Protein tyrosine phosphatase superfamily"/>
    <property type="match status" value="2"/>
</dbReference>
<proteinExistence type="inferred from homology"/>
<gene>
    <name evidence="9" type="primary">LOC108675398</name>
</gene>
<comment type="similarity">
    <text evidence="1">Belongs to the protein-tyrosine phosphatase family. Non-receptor class dual specificity subfamily.</text>
</comment>
<dbReference type="Pfam" id="PF00581">
    <property type="entry name" value="Rhodanese"/>
    <property type="match status" value="1"/>
</dbReference>
<dbReference type="SUPFAM" id="SSF52799">
    <property type="entry name" value="(Phosphotyrosine protein) phosphatases II"/>
    <property type="match status" value="1"/>
</dbReference>
<evidence type="ECO:0000259" key="6">
    <source>
        <dbReference type="PROSITE" id="PS50056"/>
    </source>
</evidence>
<dbReference type="PANTHER" id="PTHR10159:SF519">
    <property type="entry name" value="DUAL SPECIFICITY PROTEIN PHOSPHATASE MPK3"/>
    <property type="match status" value="1"/>
</dbReference>
<dbReference type="EC" id="3.1.3.48" evidence="2"/>
<dbReference type="SMART" id="SM00450">
    <property type="entry name" value="RHOD"/>
    <property type="match status" value="1"/>
</dbReference>
<dbReference type="GO" id="GO:0017017">
    <property type="term" value="F:MAP kinase tyrosine/serine/threonine phosphatase activity"/>
    <property type="evidence" value="ECO:0007669"/>
    <property type="project" value="TreeGrafter"/>
</dbReference>
<evidence type="ECO:0000259" key="5">
    <source>
        <dbReference type="PROSITE" id="PS50054"/>
    </source>
</evidence>
<dbReference type="SMART" id="SM00195">
    <property type="entry name" value="DSPc"/>
    <property type="match status" value="1"/>
</dbReference>
<dbReference type="AlphaFoldDB" id="A0A8B7NYW6"/>
<dbReference type="CDD" id="cd01446">
    <property type="entry name" value="DSP_MapKP"/>
    <property type="match status" value="1"/>
</dbReference>
<keyword evidence="8" id="KW-1185">Reference proteome</keyword>
<dbReference type="InterPro" id="IPR036873">
    <property type="entry name" value="Rhodanese-like_dom_sf"/>
</dbReference>
<dbReference type="PANTHER" id="PTHR10159">
    <property type="entry name" value="DUAL SPECIFICITY PROTEIN PHOSPHATASE"/>
    <property type="match status" value="1"/>
</dbReference>
<dbReference type="GO" id="GO:0043409">
    <property type="term" value="P:negative regulation of MAPK cascade"/>
    <property type="evidence" value="ECO:0007669"/>
    <property type="project" value="TreeGrafter"/>
</dbReference>
<reference evidence="9" key="1">
    <citation type="submission" date="2025-08" db="UniProtKB">
        <authorList>
            <consortium name="RefSeq"/>
        </authorList>
    </citation>
    <scope>IDENTIFICATION</scope>
    <source>
        <tissue evidence="9">Whole organism</tissue>
    </source>
</reference>
<evidence type="ECO:0000256" key="3">
    <source>
        <dbReference type="ARBA" id="ARBA00022801"/>
    </source>
</evidence>
<feature type="domain" description="Rhodanese" evidence="7">
    <location>
        <begin position="32"/>
        <end position="131"/>
    </location>
</feature>
<feature type="domain" description="Tyrosine specific protein phosphatases" evidence="6">
    <location>
        <begin position="350"/>
        <end position="410"/>
    </location>
</feature>
<dbReference type="PROSITE" id="PS50054">
    <property type="entry name" value="TYR_PHOSPHATASE_DUAL"/>
    <property type="match status" value="1"/>
</dbReference>
<dbReference type="Pfam" id="PF00782">
    <property type="entry name" value="DSPc"/>
    <property type="match status" value="1"/>
</dbReference>
<protein>
    <recommendedName>
        <fullName evidence="2">protein-tyrosine-phosphatase</fullName>
        <ecNumber evidence="2">3.1.3.48</ecNumber>
    </recommendedName>
</protein>
<dbReference type="PROSITE" id="PS50056">
    <property type="entry name" value="TYR_PHOSPHATASE_2"/>
    <property type="match status" value="1"/>
</dbReference>
<dbReference type="PROSITE" id="PS50206">
    <property type="entry name" value="RHODANESE_3"/>
    <property type="match status" value="1"/>
</dbReference>